<dbReference type="InterPro" id="IPR029028">
    <property type="entry name" value="Alpha/beta_knot_MTases"/>
</dbReference>
<keyword evidence="3" id="KW-0808">Transferase</keyword>
<evidence type="ECO:0000259" key="4">
    <source>
        <dbReference type="Pfam" id="PF00588"/>
    </source>
</evidence>
<evidence type="ECO:0000313" key="7">
    <source>
        <dbReference type="Proteomes" id="UP000824202"/>
    </source>
</evidence>
<proteinExistence type="inferred from homology"/>
<dbReference type="AlphaFoldDB" id="A0A9D1UYX5"/>
<comment type="caution">
    <text evidence="6">The sequence shown here is derived from an EMBL/GenBank/DDBJ whole genome shotgun (WGS) entry which is preliminary data.</text>
</comment>
<evidence type="ECO:0000256" key="3">
    <source>
        <dbReference type="ARBA" id="ARBA00022679"/>
    </source>
</evidence>
<feature type="domain" description="tRNA/rRNA methyltransferase SpoU type" evidence="4">
    <location>
        <begin position="105"/>
        <end position="246"/>
    </location>
</feature>
<dbReference type="Gene3D" id="3.30.1330.30">
    <property type="match status" value="1"/>
</dbReference>
<evidence type="ECO:0000259" key="5">
    <source>
        <dbReference type="Pfam" id="PF22435"/>
    </source>
</evidence>
<evidence type="ECO:0000256" key="2">
    <source>
        <dbReference type="ARBA" id="ARBA00022603"/>
    </source>
</evidence>
<evidence type="ECO:0000256" key="1">
    <source>
        <dbReference type="ARBA" id="ARBA00007228"/>
    </source>
</evidence>
<accession>A0A9D1UYX5</accession>
<dbReference type="Proteomes" id="UP000824202">
    <property type="component" value="Unassembled WGS sequence"/>
</dbReference>
<evidence type="ECO:0000313" key="6">
    <source>
        <dbReference type="EMBL" id="HIX02744.1"/>
    </source>
</evidence>
<dbReference type="GO" id="GO:0006396">
    <property type="term" value="P:RNA processing"/>
    <property type="evidence" value="ECO:0007669"/>
    <property type="project" value="InterPro"/>
</dbReference>
<dbReference type="Gene3D" id="3.40.1280.10">
    <property type="match status" value="1"/>
</dbReference>
<dbReference type="Pfam" id="PF22435">
    <property type="entry name" value="MRM3-like_sub_bind"/>
    <property type="match status" value="1"/>
</dbReference>
<organism evidence="6 7">
    <name type="scientific">Candidatus Odoribacter faecigallinarum</name>
    <dbReference type="NCBI Taxonomy" id="2838706"/>
    <lineage>
        <taxon>Bacteria</taxon>
        <taxon>Pseudomonadati</taxon>
        <taxon>Bacteroidota</taxon>
        <taxon>Bacteroidia</taxon>
        <taxon>Bacteroidales</taxon>
        <taxon>Odoribacteraceae</taxon>
        <taxon>Odoribacter</taxon>
    </lineage>
</organism>
<reference evidence="6" key="2">
    <citation type="submission" date="2021-04" db="EMBL/GenBank/DDBJ databases">
        <authorList>
            <person name="Gilroy R."/>
        </authorList>
    </citation>
    <scope>NUCLEOTIDE SEQUENCE</scope>
    <source>
        <strain evidence="6">23274</strain>
    </source>
</reference>
<gene>
    <name evidence="6" type="ORF">H9863_01325</name>
</gene>
<dbReference type="InterPro" id="IPR001537">
    <property type="entry name" value="SpoU_MeTrfase"/>
</dbReference>
<protein>
    <submittedName>
        <fullName evidence="6">RNA methyltransferase</fullName>
    </submittedName>
</protein>
<dbReference type="GO" id="GO:0008173">
    <property type="term" value="F:RNA methyltransferase activity"/>
    <property type="evidence" value="ECO:0007669"/>
    <property type="project" value="InterPro"/>
</dbReference>
<keyword evidence="2 6" id="KW-0489">Methyltransferase</keyword>
<dbReference type="SUPFAM" id="SSF75217">
    <property type="entry name" value="alpha/beta knot"/>
    <property type="match status" value="1"/>
</dbReference>
<dbReference type="GO" id="GO:0032259">
    <property type="term" value="P:methylation"/>
    <property type="evidence" value="ECO:0007669"/>
    <property type="project" value="UniProtKB-KW"/>
</dbReference>
<dbReference type="InterPro" id="IPR051259">
    <property type="entry name" value="rRNA_Methyltransferase"/>
</dbReference>
<dbReference type="InterPro" id="IPR029026">
    <property type="entry name" value="tRNA_m1G_MTases_N"/>
</dbReference>
<name>A0A9D1UYX5_9BACT</name>
<dbReference type="Pfam" id="PF00588">
    <property type="entry name" value="SpoU_methylase"/>
    <property type="match status" value="1"/>
</dbReference>
<feature type="domain" description="MRM3-like substrate binding" evidence="5">
    <location>
        <begin position="8"/>
        <end position="80"/>
    </location>
</feature>
<sequence>MLSKQITKIIQNLEKKKFREKYNLFKIEGEKLVAELLRSPLAVHAIIAYPEWIQANGHLLGKTQVLETDEKGMKAISNFQSLPHVMALAEIPNHPYHPDEVAGTLSLVLNGIQDPGNLGTILRIADWFGVSHLLCDRDCASIYNPKCVQASMGAIFRVHAYYLDLPAAISQLKAAGMPVFGTFLDGENIYTSPLPSQGLIIMGNEGKGIAEDIGKLADFRLTIPNFTPAGASSESLNVGVATGIILSEFKRRIYKL</sequence>
<dbReference type="PANTHER" id="PTHR43191:SF2">
    <property type="entry name" value="RRNA METHYLTRANSFERASE 3, MITOCHONDRIAL"/>
    <property type="match status" value="1"/>
</dbReference>
<dbReference type="InterPro" id="IPR053888">
    <property type="entry name" value="MRM3-like_sub_bind"/>
</dbReference>
<dbReference type="SUPFAM" id="SSF55315">
    <property type="entry name" value="L30e-like"/>
    <property type="match status" value="1"/>
</dbReference>
<dbReference type="EMBL" id="DXFT01000024">
    <property type="protein sequence ID" value="HIX02744.1"/>
    <property type="molecule type" value="Genomic_DNA"/>
</dbReference>
<dbReference type="CDD" id="cd18109">
    <property type="entry name" value="SpoU-like_RNA-MTase"/>
    <property type="match status" value="1"/>
</dbReference>
<reference evidence="6" key="1">
    <citation type="journal article" date="2021" name="PeerJ">
        <title>Extensive microbial diversity within the chicken gut microbiome revealed by metagenomics and culture.</title>
        <authorList>
            <person name="Gilroy R."/>
            <person name="Ravi A."/>
            <person name="Getino M."/>
            <person name="Pursley I."/>
            <person name="Horton D.L."/>
            <person name="Alikhan N.F."/>
            <person name="Baker D."/>
            <person name="Gharbi K."/>
            <person name="Hall N."/>
            <person name="Watson M."/>
            <person name="Adriaenssens E.M."/>
            <person name="Foster-Nyarko E."/>
            <person name="Jarju S."/>
            <person name="Secka A."/>
            <person name="Antonio M."/>
            <person name="Oren A."/>
            <person name="Chaudhuri R.R."/>
            <person name="La Ragione R."/>
            <person name="Hildebrand F."/>
            <person name="Pallen M.J."/>
        </authorList>
    </citation>
    <scope>NUCLEOTIDE SEQUENCE</scope>
    <source>
        <strain evidence="6">23274</strain>
    </source>
</reference>
<comment type="similarity">
    <text evidence="1">Belongs to the class IV-like SAM-binding methyltransferase superfamily. RNA methyltransferase TrmH family.</text>
</comment>
<dbReference type="GO" id="GO:0003723">
    <property type="term" value="F:RNA binding"/>
    <property type="evidence" value="ECO:0007669"/>
    <property type="project" value="InterPro"/>
</dbReference>
<dbReference type="InterPro" id="IPR029064">
    <property type="entry name" value="Ribosomal_eL30-like_sf"/>
</dbReference>
<dbReference type="PANTHER" id="PTHR43191">
    <property type="entry name" value="RRNA METHYLTRANSFERASE 3"/>
    <property type="match status" value="1"/>
</dbReference>